<dbReference type="EMBL" id="LUGH01000807">
    <property type="protein sequence ID" value="OBZ82700.1"/>
    <property type="molecule type" value="Genomic_DNA"/>
</dbReference>
<proteinExistence type="predicted"/>
<evidence type="ECO:0000313" key="3">
    <source>
        <dbReference type="Proteomes" id="UP000093000"/>
    </source>
</evidence>
<name>A0A1C7N0R7_9FUNG</name>
<keyword evidence="1" id="KW-1133">Transmembrane helix</keyword>
<sequence length="114" mass="13565">MNHKLRKLRPSDVAVNLTAAHKKLKVKKEVRLRRENQGGLKKANQIEIWLLSIIFYFGIYRFIQDSFGAILLYQFPFIYILASENNRFPFLEYITQAYVHKKVVQHTTLKRIDI</sequence>
<keyword evidence="1" id="KW-0812">Transmembrane</keyword>
<gene>
    <name evidence="2" type="ORF">A0J61_09249</name>
</gene>
<feature type="transmembrane region" description="Helical" evidence="1">
    <location>
        <begin position="43"/>
        <end position="60"/>
    </location>
</feature>
<evidence type="ECO:0000256" key="1">
    <source>
        <dbReference type="SAM" id="Phobius"/>
    </source>
</evidence>
<evidence type="ECO:0000313" key="2">
    <source>
        <dbReference type="EMBL" id="OBZ82700.1"/>
    </source>
</evidence>
<keyword evidence="3" id="KW-1185">Reference proteome</keyword>
<dbReference type="Proteomes" id="UP000093000">
    <property type="component" value="Unassembled WGS sequence"/>
</dbReference>
<accession>A0A1C7N0R7</accession>
<organism evidence="2 3">
    <name type="scientific">Choanephora cucurbitarum</name>
    <dbReference type="NCBI Taxonomy" id="101091"/>
    <lineage>
        <taxon>Eukaryota</taxon>
        <taxon>Fungi</taxon>
        <taxon>Fungi incertae sedis</taxon>
        <taxon>Mucoromycota</taxon>
        <taxon>Mucoromycotina</taxon>
        <taxon>Mucoromycetes</taxon>
        <taxon>Mucorales</taxon>
        <taxon>Mucorineae</taxon>
        <taxon>Choanephoraceae</taxon>
        <taxon>Choanephoroideae</taxon>
        <taxon>Choanephora</taxon>
    </lineage>
</organism>
<reference evidence="2 3" key="1">
    <citation type="submission" date="2016-03" db="EMBL/GenBank/DDBJ databases">
        <title>Choanephora cucurbitarum.</title>
        <authorList>
            <person name="Min B."/>
            <person name="Park H."/>
            <person name="Park J.-H."/>
            <person name="Shin H.-D."/>
            <person name="Choi I.-G."/>
        </authorList>
    </citation>
    <scope>NUCLEOTIDE SEQUENCE [LARGE SCALE GENOMIC DNA]</scope>
    <source>
        <strain evidence="2 3">KUS-F28377</strain>
    </source>
</reference>
<dbReference type="InParanoid" id="A0A1C7N0R7"/>
<keyword evidence="1" id="KW-0472">Membrane</keyword>
<protein>
    <submittedName>
        <fullName evidence="2">Uncharacterized protein</fullName>
    </submittedName>
</protein>
<comment type="caution">
    <text evidence="2">The sequence shown here is derived from an EMBL/GenBank/DDBJ whole genome shotgun (WGS) entry which is preliminary data.</text>
</comment>
<dbReference type="AlphaFoldDB" id="A0A1C7N0R7"/>